<sequence>MISPDEVFDDDNMSVHSSLSSLVTPPGMENDSEFSSDESDGAKKQKWLSNTMKMFEKFVDILMDLTKEEAVNDDVQVDKERVRDTLIALLLTNLAEGNLPDSSELQTM</sequence>
<organism evidence="2 3">
    <name type="scientific">Diaphorina citri</name>
    <name type="common">Asian citrus psyllid</name>
    <dbReference type="NCBI Taxonomy" id="121845"/>
    <lineage>
        <taxon>Eukaryota</taxon>
        <taxon>Metazoa</taxon>
        <taxon>Ecdysozoa</taxon>
        <taxon>Arthropoda</taxon>
        <taxon>Hexapoda</taxon>
        <taxon>Insecta</taxon>
        <taxon>Pterygota</taxon>
        <taxon>Neoptera</taxon>
        <taxon>Paraneoptera</taxon>
        <taxon>Hemiptera</taxon>
        <taxon>Sternorrhyncha</taxon>
        <taxon>Psylloidea</taxon>
        <taxon>Psyllidae</taxon>
        <taxon>Diaphorininae</taxon>
        <taxon>Diaphorina</taxon>
    </lineage>
</organism>
<feature type="region of interest" description="Disordered" evidence="1">
    <location>
        <begin position="1"/>
        <end position="43"/>
    </location>
</feature>
<evidence type="ECO:0000313" key="3">
    <source>
        <dbReference type="RefSeq" id="XP_008486162.2"/>
    </source>
</evidence>
<gene>
    <name evidence="3" type="primary">LOC103522852</name>
</gene>
<dbReference type="PaxDb" id="121845-A0A1S3DR33"/>
<proteinExistence type="predicted"/>
<evidence type="ECO:0000313" key="2">
    <source>
        <dbReference type="Proteomes" id="UP000079169"/>
    </source>
</evidence>
<dbReference type="RefSeq" id="XP_008486162.2">
    <property type="nucleotide sequence ID" value="XM_008487940.2"/>
</dbReference>
<feature type="compositionally biased region" description="Acidic residues" evidence="1">
    <location>
        <begin position="1"/>
        <end position="12"/>
    </location>
</feature>
<name>A0A1S3DR33_DIACI</name>
<protein>
    <submittedName>
        <fullName evidence="3">Uncharacterized protein LOC103522852</fullName>
    </submittedName>
</protein>
<dbReference type="KEGG" id="dci:103522852"/>
<keyword evidence="2" id="KW-1185">Reference proteome</keyword>
<dbReference type="AlphaFoldDB" id="A0A1S3DR33"/>
<reference evidence="3" key="1">
    <citation type="submission" date="2025-08" db="UniProtKB">
        <authorList>
            <consortium name="RefSeq"/>
        </authorList>
    </citation>
    <scope>IDENTIFICATION</scope>
</reference>
<feature type="compositionally biased region" description="Acidic residues" evidence="1">
    <location>
        <begin position="30"/>
        <end position="39"/>
    </location>
</feature>
<dbReference type="Proteomes" id="UP000079169">
    <property type="component" value="Unplaced"/>
</dbReference>
<feature type="non-terminal residue" evidence="3">
    <location>
        <position position="108"/>
    </location>
</feature>
<evidence type="ECO:0000256" key="1">
    <source>
        <dbReference type="SAM" id="MobiDB-lite"/>
    </source>
</evidence>
<feature type="compositionally biased region" description="Polar residues" evidence="1">
    <location>
        <begin position="14"/>
        <end position="23"/>
    </location>
</feature>
<dbReference type="GeneID" id="103522852"/>
<accession>A0A1S3DR33</accession>